<dbReference type="HOGENOM" id="CLU_051005_0_0_11"/>
<dbReference type="Gene3D" id="3.30.2320.10">
    <property type="entry name" value="hypothetical protein PF0899 domain"/>
    <property type="match status" value="1"/>
</dbReference>
<dbReference type="OrthoDB" id="8444243at2"/>
<dbReference type="SUPFAM" id="SSF56563">
    <property type="entry name" value="Major capsid protein gp5"/>
    <property type="match status" value="1"/>
</dbReference>
<proteinExistence type="predicted"/>
<feature type="domain" description="Phage capsid-like C-terminal" evidence="2">
    <location>
        <begin position="148"/>
        <end position="435"/>
    </location>
</feature>
<dbReference type="Proteomes" id="UP000019150">
    <property type="component" value="Chromosome"/>
</dbReference>
<dbReference type="NCBIfam" id="TIGR01554">
    <property type="entry name" value="major_cap_HK97"/>
    <property type="match status" value="1"/>
</dbReference>
<dbReference type="KEGG" id="nno:NONO_c17800"/>
<evidence type="ECO:0000313" key="3">
    <source>
        <dbReference type="EMBL" id="AHH16580.1"/>
    </source>
</evidence>
<dbReference type="InterPro" id="IPR054612">
    <property type="entry name" value="Phage_capsid-like_C"/>
</dbReference>
<keyword evidence="4" id="KW-1185">Reference proteome</keyword>
<dbReference type="Pfam" id="PF05065">
    <property type="entry name" value="Phage_capsid"/>
    <property type="match status" value="1"/>
</dbReference>
<sequence length="438" mass="46613">MMTKTKLGELQKAALQATGAAREIAEKHGDPSSWAEAILADYNAEMEKARGLLDQIKVAKSDLEILDEAKSLAAEIGEPAAGDVEAQGQMPVRERVKSLGLQVVDSIAFKEALAPFKGGHVPERTHFQTDPISIKGLFVGGSDTSAGAFVVAEQTGIVEPLGRKELKIRDLVSVRRTGSDTVEYVAQTSHTNAAATVPEATSSAAPTATADTETGAVTFTNATGGGYKPEGAWAYERKTAVVKTIAEWVPATKRALADVAALEGLINDELRQDVAEAEEGQILNGNGSGENFTGILNWSGVQTQSFSTDLFTSVRKAITKARTVGRVNPTGIVVNPADAETIDLTKDGENRYYYGGPFAIAARTLWGLPVVESETQPSGTALLGDFSKAVIWDREQTTVTMTDSHADFFIRNMVAILAEERLAFAVTRPTAFVKVALA</sequence>
<reference evidence="3 4" key="1">
    <citation type="journal article" date="2014" name="Appl. Environ. Microbiol.">
        <title>Insights into the Microbial Degradation of Rubber and Gutta-Percha by Analysis of the Complete Genome of Nocardia nova SH22a.</title>
        <authorList>
            <person name="Luo Q."/>
            <person name="Hiessl S."/>
            <person name="Poehlein A."/>
            <person name="Daniel R."/>
            <person name="Steinbuchel A."/>
        </authorList>
    </citation>
    <scope>NUCLEOTIDE SEQUENCE [LARGE SCALE GENOMIC DNA]</scope>
    <source>
        <strain evidence="3">SH22a</strain>
    </source>
</reference>
<evidence type="ECO:0000256" key="1">
    <source>
        <dbReference type="ARBA" id="ARBA00004328"/>
    </source>
</evidence>
<dbReference type="RefSeq" id="WP_038550376.1">
    <property type="nucleotide sequence ID" value="NZ_CP006850.1"/>
</dbReference>
<dbReference type="STRING" id="1415166.NONO_c17800"/>
<protein>
    <submittedName>
        <fullName evidence="3">Putative phage major capsid protein</fullName>
    </submittedName>
</protein>
<dbReference type="InterPro" id="IPR024455">
    <property type="entry name" value="Phage_capsid"/>
</dbReference>
<dbReference type="EMBL" id="CP006850">
    <property type="protein sequence ID" value="AHH16580.1"/>
    <property type="molecule type" value="Genomic_DNA"/>
</dbReference>
<organism evidence="3 4">
    <name type="scientific">Nocardia nova SH22a</name>
    <dbReference type="NCBI Taxonomy" id="1415166"/>
    <lineage>
        <taxon>Bacteria</taxon>
        <taxon>Bacillati</taxon>
        <taxon>Actinomycetota</taxon>
        <taxon>Actinomycetes</taxon>
        <taxon>Mycobacteriales</taxon>
        <taxon>Nocardiaceae</taxon>
        <taxon>Nocardia</taxon>
    </lineage>
</organism>
<evidence type="ECO:0000313" key="4">
    <source>
        <dbReference type="Proteomes" id="UP000019150"/>
    </source>
</evidence>
<gene>
    <name evidence="3" type="ORF">NONO_c17800</name>
</gene>
<dbReference type="eggNOG" id="COG4653">
    <property type="taxonomic scope" value="Bacteria"/>
</dbReference>
<dbReference type="PATRIC" id="fig|1415166.3.peg.1803"/>
<name>W5TB38_9NOCA</name>
<accession>W5TB38</accession>
<evidence type="ECO:0000259" key="2">
    <source>
        <dbReference type="Pfam" id="PF05065"/>
    </source>
</evidence>
<dbReference type="Gene3D" id="3.30.2400.10">
    <property type="entry name" value="Major capsid protein gp5"/>
    <property type="match status" value="1"/>
</dbReference>
<comment type="subcellular location">
    <subcellularLocation>
        <location evidence="1">Virion</location>
    </subcellularLocation>
</comment>
<dbReference type="AlphaFoldDB" id="W5TB38"/>